<evidence type="ECO:0000256" key="3">
    <source>
        <dbReference type="RuleBase" id="RU000363"/>
    </source>
</evidence>
<comment type="similarity">
    <text evidence="1 3">Belongs to the short-chain dehydrogenases/reductases (SDR) family.</text>
</comment>
<evidence type="ECO:0000313" key="5">
    <source>
        <dbReference type="EMBL" id="BBZ46721.1"/>
    </source>
</evidence>
<dbReference type="Proteomes" id="UP000467105">
    <property type="component" value="Chromosome"/>
</dbReference>
<proteinExistence type="inferred from homology"/>
<evidence type="ECO:0000256" key="1">
    <source>
        <dbReference type="ARBA" id="ARBA00006484"/>
    </source>
</evidence>
<dbReference type="PANTHER" id="PTHR44196:SF1">
    <property type="entry name" value="DEHYDROGENASE_REDUCTASE SDR FAMILY MEMBER 7B"/>
    <property type="match status" value="1"/>
</dbReference>
<dbReference type="SUPFAM" id="SSF51735">
    <property type="entry name" value="NAD(P)-binding Rossmann-fold domains"/>
    <property type="match status" value="1"/>
</dbReference>
<dbReference type="InterPro" id="IPR020904">
    <property type="entry name" value="Sc_DH/Rdtase_CS"/>
</dbReference>
<gene>
    <name evidence="5" type="ORF">MPRM_40020</name>
</gene>
<evidence type="ECO:0000256" key="2">
    <source>
        <dbReference type="ARBA" id="ARBA00023002"/>
    </source>
</evidence>
<sequence>MRISDNTVLITGGGSGIGRGLAAALHHAGNRVVIAGRRTAALRAVAAAHPGMRYRQLDLCDAGSIRDFADALARDFPDLNVVVNNAGIMVTEDLATPDPATATAVVATNLLGPIALTSLLLPTLRSHSHGAIINVTSALAFVPLAAAPTYSATKAGLHSYTQSLRYQLRETGIRVIEIAPPRVETDMPGPGEDDYTITVDDLVAQTMAQLTARPETTEIVVDAARDLRYAERDGVYAEQFTAVNAAGLGQEAS</sequence>
<accession>A0A7I7Z168</accession>
<reference evidence="5 6" key="1">
    <citation type="journal article" date="2019" name="Emerg. Microbes Infect.">
        <title>Comprehensive subspecies identification of 175 nontuberculous mycobacteria species based on 7547 genomic profiles.</title>
        <authorList>
            <person name="Matsumoto Y."/>
            <person name="Kinjo T."/>
            <person name="Motooka D."/>
            <person name="Nabeya D."/>
            <person name="Jung N."/>
            <person name="Uechi K."/>
            <person name="Horii T."/>
            <person name="Iida T."/>
            <person name="Fujita J."/>
            <person name="Nakamura S."/>
        </authorList>
    </citation>
    <scope>NUCLEOTIDE SEQUENCE [LARGE SCALE GENOMIC DNA]</scope>
    <source>
        <strain evidence="5 6">JCM 14742</strain>
    </source>
</reference>
<dbReference type="OrthoDB" id="9810734at2"/>
<dbReference type="PRINTS" id="PR00081">
    <property type="entry name" value="GDHRDH"/>
</dbReference>
<dbReference type="GO" id="GO:0016020">
    <property type="term" value="C:membrane"/>
    <property type="evidence" value="ECO:0007669"/>
    <property type="project" value="TreeGrafter"/>
</dbReference>
<dbReference type="AlphaFoldDB" id="A0A7I7Z168"/>
<dbReference type="InterPro" id="IPR036291">
    <property type="entry name" value="NAD(P)-bd_dom_sf"/>
</dbReference>
<dbReference type="Pfam" id="PF00106">
    <property type="entry name" value="adh_short"/>
    <property type="match status" value="1"/>
</dbReference>
<dbReference type="InterPro" id="IPR057326">
    <property type="entry name" value="KR_dom"/>
</dbReference>
<organism evidence="5 6">
    <name type="scientific">Mycobacterium parmense</name>
    <dbReference type="NCBI Taxonomy" id="185642"/>
    <lineage>
        <taxon>Bacteria</taxon>
        <taxon>Bacillati</taxon>
        <taxon>Actinomycetota</taxon>
        <taxon>Actinomycetes</taxon>
        <taxon>Mycobacteriales</taxon>
        <taxon>Mycobacteriaceae</taxon>
        <taxon>Mycobacterium</taxon>
        <taxon>Mycobacterium simiae complex</taxon>
    </lineage>
</organism>
<keyword evidence="2" id="KW-0560">Oxidoreductase</keyword>
<dbReference type="EMBL" id="AP022614">
    <property type="protein sequence ID" value="BBZ46721.1"/>
    <property type="molecule type" value="Genomic_DNA"/>
</dbReference>
<keyword evidence="6" id="KW-1185">Reference proteome</keyword>
<dbReference type="RefSeq" id="WP_085270493.1">
    <property type="nucleotide sequence ID" value="NZ_AP022614.1"/>
</dbReference>
<dbReference type="PANTHER" id="PTHR44196">
    <property type="entry name" value="DEHYDROGENASE/REDUCTASE SDR FAMILY MEMBER 7B"/>
    <property type="match status" value="1"/>
</dbReference>
<dbReference type="Gene3D" id="3.40.50.720">
    <property type="entry name" value="NAD(P)-binding Rossmann-like Domain"/>
    <property type="match status" value="1"/>
</dbReference>
<dbReference type="PRINTS" id="PR00080">
    <property type="entry name" value="SDRFAMILY"/>
</dbReference>
<protein>
    <submittedName>
        <fullName evidence="5">Oxidoreductase</fullName>
    </submittedName>
</protein>
<dbReference type="GO" id="GO:0016491">
    <property type="term" value="F:oxidoreductase activity"/>
    <property type="evidence" value="ECO:0007669"/>
    <property type="project" value="UniProtKB-KW"/>
</dbReference>
<name>A0A7I7Z168_9MYCO</name>
<evidence type="ECO:0000313" key="6">
    <source>
        <dbReference type="Proteomes" id="UP000467105"/>
    </source>
</evidence>
<dbReference type="PROSITE" id="PS00061">
    <property type="entry name" value="ADH_SHORT"/>
    <property type="match status" value="1"/>
</dbReference>
<dbReference type="SMART" id="SM00822">
    <property type="entry name" value="PKS_KR"/>
    <property type="match status" value="1"/>
</dbReference>
<feature type="domain" description="Ketoreductase" evidence="4">
    <location>
        <begin position="6"/>
        <end position="184"/>
    </location>
</feature>
<dbReference type="InterPro" id="IPR002347">
    <property type="entry name" value="SDR_fam"/>
</dbReference>
<evidence type="ECO:0000259" key="4">
    <source>
        <dbReference type="SMART" id="SM00822"/>
    </source>
</evidence>